<evidence type="ECO:0000256" key="6">
    <source>
        <dbReference type="SAM" id="Phobius"/>
    </source>
</evidence>
<dbReference type="PANTHER" id="PTHR43310">
    <property type="entry name" value="SULFATE TRANSPORTER YBAR-RELATED"/>
    <property type="match status" value="1"/>
</dbReference>
<sequence length="185" mass="19194">MLSSLSAVSIRRPASRVERIEILGGLIVALALIPEAISFSVIAGVDPRVGRCASFTRAAVIAFVGSAPAMISAATGAIALVAAPLAGKRRFGYLVATAVLGGLSQIALGSLGVARLMRFVPRSVMIGFLNALAVPGIPDVPFTRSDRVVRAGGAQGIADDRQTGRRPRRRAFEQDPGGGRPRARP</sequence>
<dbReference type="PANTHER" id="PTHR43310:SF1">
    <property type="entry name" value="SULFATE TRANSPORTER YBAR-RELATED"/>
    <property type="match status" value="1"/>
</dbReference>
<evidence type="ECO:0000259" key="7">
    <source>
        <dbReference type="Pfam" id="PF00916"/>
    </source>
</evidence>
<evidence type="ECO:0000256" key="1">
    <source>
        <dbReference type="ARBA" id="ARBA00004141"/>
    </source>
</evidence>
<accession>A0A1I5HWE5</accession>
<gene>
    <name evidence="8" type="ORF">SAMN05421854_10299</name>
</gene>
<evidence type="ECO:0000256" key="4">
    <source>
        <dbReference type="ARBA" id="ARBA00023136"/>
    </source>
</evidence>
<comment type="subcellular location">
    <subcellularLocation>
        <location evidence="1">Membrane</location>
        <topology evidence="1">Multi-pass membrane protein</topology>
    </subcellularLocation>
</comment>
<dbReference type="AlphaFoldDB" id="A0A1I5HWE5"/>
<organism evidence="8 9">
    <name type="scientific">Amycolatopsis rubida</name>
    <dbReference type="NCBI Taxonomy" id="112413"/>
    <lineage>
        <taxon>Bacteria</taxon>
        <taxon>Bacillati</taxon>
        <taxon>Actinomycetota</taxon>
        <taxon>Actinomycetes</taxon>
        <taxon>Pseudonocardiales</taxon>
        <taxon>Pseudonocardiaceae</taxon>
        <taxon>Amycolatopsis</taxon>
    </lineage>
</organism>
<dbReference type="EMBL" id="FOWC01000002">
    <property type="protein sequence ID" value="SFO52226.1"/>
    <property type="molecule type" value="Genomic_DNA"/>
</dbReference>
<evidence type="ECO:0000256" key="5">
    <source>
        <dbReference type="SAM" id="MobiDB-lite"/>
    </source>
</evidence>
<name>A0A1I5HWE5_9PSEU</name>
<feature type="transmembrane region" description="Helical" evidence="6">
    <location>
        <begin position="55"/>
        <end position="81"/>
    </location>
</feature>
<evidence type="ECO:0000256" key="3">
    <source>
        <dbReference type="ARBA" id="ARBA00022989"/>
    </source>
</evidence>
<keyword evidence="3 6" id="KW-1133">Transmembrane helix</keyword>
<feature type="transmembrane region" description="Helical" evidence="6">
    <location>
        <begin position="93"/>
        <end position="113"/>
    </location>
</feature>
<feature type="domain" description="SLC26A/SulP transporter" evidence="7">
    <location>
        <begin position="21"/>
        <end position="134"/>
    </location>
</feature>
<keyword evidence="4 6" id="KW-0472">Membrane</keyword>
<dbReference type="Pfam" id="PF00916">
    <property type="entry name" value="Sulfate_transp"/>
    <property type="match status" value="1"/>
</dbReference>
<proteinExistence type="predicted"/>
<evidence type="ECO:0000256" key="2">
    <source>
        <dbReference type="ARBA" id="ARBA00022692"/>
    </source>
</evidence>
<dbReference type="Proteomes" id="UP000199137">
    <property type="component" value="Unassembled WGS sequence"/>
</dbReference>
<dbReference type="InterPro" id="IPR011547">
    <property type="entry name" value="SLC26A/SulP_dom"/>
</dbReference>
<evidence type="ECO:0000313" key="8">
    <source>
        <dbReference type="EMBL" id="SFO52226.1"/>
    </source>
</evidence>
<dbReference type="InterPro" id="IPR052706">
    <property type="entry name" value="Membrane-Transporter-like"/>
</dbReference>
<dbReference type="GO" id="GO:0016020">
    <property type="term" value="C:membrane"/>
    <property type="evidence" value="ECO:0007669"/>
    <property type="project" value="UniProtKB-SubCell"/>
</dbReference>
<protein>
    <submittedName>
        <fullName evidence="8">Sulfate permease family protein</fullName>
    </submittedName>
</protein>
<dbReference type="STRING" id="112413.SAMN05421854_10299"/>
<feature type="compositionally biased region" description="Gly residues" evidence="5">
    <location>
        <begin position="176"/>
        <end position="185"/>
    </location>
</feature>
<reference evidence="8 9" key="1">
    <citation type="submission" date="2016-10" db="EMBL/GenBank/DDBJ databases">
        <authorList>
            <person name="de Groot N.N."/>
        </authorList>
    </citation>
    <scope>NUCLEOTIDE SEQUENCE [LARGE SCALE GENOMIC DNA]</scope>
    <source>
        <strain evidence="8 9">DSM 44637</strain>
    </source>
</reference>
<keyword evidence="2 6" id="KW-0812">Transmembrane</keyword>
<feature type="region of interest" description="Disordered" evidence="5">
    <location>
        <begin position="153"/>
        <end position="185"/>
    </location>
</feature>
<feature type="transmembrane region" description="Helical" evidence="6">
    <location>
        <begin position="20"/>
        <end position="43"/>
    </location>
</feature>
<evidence type="ECO:0000313" key="9">
    <source>
        <dbReference type="Proteomes" id="UP000199137"/>
    </source>
</evidence>